<dbReference type="PATRIC" id="fig|482957.22.peg.2225"/>
<evidence type="ECO:0000313" key="3">
    <source>
        <dbReference type="Proteomes" id="UP000002705"/>
    </source>
</evidence>
<evidence type="ECO:0000259" key="1">
    <source>
        <dbReference type="PROSITE" id="PS51677"/>
    </source>
</evidence>
<dbReference type="InterPro" id="IPR002509">
    <property type="entry name" value="NODB_dom"/>
</dbReference>
<reference evidence="2" key="1">
    <citation type="submission" date="2009-01" db="EMBL/GenBank/DDBJ databases">
        <title>Complete sequence of chromosome 1 of Burkholderia sp. 383.</title>
        <authorList>
            <consortium name="US DOE Joint Genome Institute"/>
            <person name="Copeland A."/>
            <person name="Lucas S."/>
            <person name="Lapidus A."/>
            <person name="Barry K."/>
            <person name="Detter J.C."/>
            <person name="Glavina T."/>
            <person name="Hammon N."/>
            <person name="Israni S."/>
            <person name="Pitluck S."/>
            <person name="Chain P."/>
            <person name="Malfatti S."/>
            <person name="Shin M."/>
            <person name="Vergez L."/>
            <person name="Schmutz J."/>
            <person name="Larimer F."/>
            <person name="Land M."/>
            <person name="Kyrpides N."/>
            <person name="Lykidis A."/>
            <person name="Richardson P."/>
        </authorList>
    </citation>
    <scope>NUCLEOTIDE SEQUENCE</scope>
    <source>
        <strain evidence="2">383</strain>
    </source>
</reference>
<accession>Q39F94</accession>
<keyword evidence="3" id="KW-1185">Reference proteome</keyword>
<dbReference type="PANTHER" id="PTHR43123:SF1">
    <property type="entry name" value="POLYSACCHARIDE DEACETYLASE-RELATED"/>
    <property type="match status" value="1"/>
</dbReference>
<protein>
    <submittedName>
        <fullName evidence="2">Polysaccharide deacetylase</fullName>
    </submittedName>
</protein>
<dbReference type="EMBL" id="CP000151">
    <property type="protein sequence ID" value="ABB08872.1"/>
    <property type="molecule type" value="Genomic_DNA"/>
</dbReference>
<dbReference type="InterPro" id="IPR017625">
    <property type="entry name" value="PuuE"/>
</dbReference>
<dbReference type="Gene3D" id="3.20.20.370">
    <property type="entry name" value="Glycoside hydrolase/deacetylase"/>
    <property type="match status" value="1"/>
</dbReference>
<dbReference type="PROSITE" id="PS51677">
    <property type="entry name" value="NODB"/>
    <property type="match status" value="1"/>
</dbReference>
<dbReference type="Pfam" id="PF01522">
    <property type="entry name" value="Polysacc_deac_1"/>
    <property type="match status" value="1"/>
</dbReference>
<dbReference type="GO" id="GO:0005975">
    <property type="term" value="P:carbohydrate metabolic process"/>
    <property type="evidence" value="ECO:0007669"/>
    <property type="project" value="InterPro"/>
</dbReference>
<proteinExistence type="predicted"/>
<dbReference type="AlphaFoldDB" id="Q39F94"/>
<dbReference type="GO" id="GO:0016810">
    <property type="term" value="F:hydrolase activity, acting on carbon-nitrogen (but not peptide) bonds"/>
    <property type="evidence" value="ECO:0007669"/>
    <property type="project" value="InterPro"/>
</dbReference>
<dbReference type="Proteomes" id="UP000002705">
    <property type="component" value="Chromosome 1"/>
</dbReference>
<dbReference type="InterPro" id="IPR011330">
    <property type="entry name" value="Glyco_hydro/deAcase_b/a-brl"/>
</dbReference>
<dbReference type="PANTHER" id="PTHR43123">
    <property type="entry name" value="POLYSACCHARIDE DEACETYLASE-RELATED"/>
    <property type="match status" value="1"/>
</dbReference>
<evidence type="ECO:0000313" key="2">
    <source>
        <dbReference type="EMBL" id="ABB08872.1"/>
    </source>
</evidence>
<gene>
    <name evidence="2" type="ordered locus">Bcep18194_A5278</name>
</gene>
<dbReference type="CDD" id="cd10977">
    <property type="entry name" value="CE4_PuuE_SpCDA1"/>
    <property type="match status" value="1"/>
</dbReference>
<dbReference type="KEGG" id="bur:Bcep18194_A5278"/>
<organism evidence="2 3">
    <name type="scientific">Burkholderia lata (strain ATCC 17760 / DSM 23089 / LMG 22485 / NCIMB 9086 / R18194 / 383)</name>
    <dbReference type="NCBI Taxonomy" id="482957"/>
    <lineage>
        <taxon>Bacteria</taxon>
        <taxon>Pseudomonadati</taxon>
        <taxon>Pseudomonadota</taxon>
        <taxon>Betaproteobacteria</taxon>
        <taxon>Burkholderiales</taxon>
        <taxon>Burkholderiaceae</taxon>
        <taxon>Burkholderia</taxon>
        <taxon>Burkholderia cepacia complex</taxon>
    </lineage>
</organism>
<dbReference type="NCBIfam" id="TIGR03212">
    <property type="entry name" value="uraD_N-term-dom"/>
    <property type="match status" value="1"/>
</dbReference>
<sequence length="359" mass="41238">MGAYERFRYTGPSSHRLAQPASGTRAVDANPLFQRAFAALRTMSLDPNYPRDLIGYGRHPVQANWPGRARVAVQFVLNYEEGGENCVLHGDPGSEQFLSEIVGAAAYPDRHMSMESIYEYGSRAGVWRILREFEKRGMPLTVFGVGMAIERHPELARAFVELGHEIACHGWRWIHYQSMTPELEAEHMRLGMEAIERVTGERPLGWYTGRDSPNTHRLVAEYGGFLYDSDNYGDDLPFWMDVEVSGGKKSPQLIVPYTLDTNDMRFATPQGFNTGDHFFDYLRDAFDVLYAEGDEAPKMLSIGMHCRLLGRPGRFRGLQRFLDHIEKHDRVWVTRRVDIARHWREHHPYQPNHRNEGKA</sequence>
<name>Q39F94_BURL3</name>
<dbReference type="HOGENOM" id="CLU_029940_0_0_4"/>
<dbReference type="SUPFAM" id="SSF88713">
    <property type="entry name" value="Glycoside hydrolase/deacetylase"/>
    <property type="match status" value="1"/>
</dbReference>
<feature type="domain" description="NodB homology" evidence="1">
    <location>
        <begin position="112"/>
        <end position="334"/>
    </location>
</feature>